<dbReference type="PROSITE" id="PS50931">
    <property type="entry name" value="HTH_LYSR"/>
    <property type="match status" value="1"/>
</dbReference>
<dbReference type="InterPro" id="IPR036388">
    <property type="entry name" value="WH-like_DNA-bd_sf"/>
</dbReference>
<feature type="domain" description="HTH lysR-type" evidence="5">
    <location>
        <begin position="3"/>
        <end position="60"/>
    </location>
</feature>
<gene>
    <name evidence="6" type="ORF">ACIPEN_05940</name>
</gene>
<dbReference type="InterPro" id="IPR005119">
    <property type="entry name" value="LysR_subst-bd"/>
</dbReference>
<evidence type="ECO:0000313" key="7">
    <source>
        <dbReference type="Proteomes" id="UP001617427"/>
    </source>
</evidence>
<evidence type="ECO:0000256" key="2">
    <source>
        <dbReference type="ARBA" id="ARBA00023015"/>
    </source>
</evidence>
<dbReference type="Gene3D" id="1.10.10.10">
    <property type="entry name" value="Winged helix-like DNA-binding domain superfamily/Winged helix DNA-binding domain"/>
    <property type="match status" value="1"/>
</dbReference>
<dbReference type="EMBL" id="JBIUZV010000003">
    <property type="protein sequence ID" value="MFJ3045350.1"/>
    <property type="molecule type" value="Genomic_DNA"/>
</dbReference>
<dbReference type="PRINTS" id="PR00039">
    <property type="entry name" value="HTHLYSR"/>
</dbReference>
<keyword evidence="2" id="KW-0805">Transcription regulation</keyword>
<accession>A0ABW8EVC2</accession>
<comment type="caution">
    <text evidence="6">The sequence shown here is derived from an EMBL/GenBank/DDBJ whole genome shotgun (WGS) entry which is preliminary data.</text>
</comment>
<sequence length="313" mass="33653">MRPSLQQLESFYWVARLGSVHAAARHQNLTQPAITARLRELEEVVGDQLFDRGGYKLELKAQARELFDLAEQILALADRFSGAIDHGAPGLGLLRLGANESSAMIGLPTFLSRIREQFPGLAVQLHVDIGSELSRKLNARELDMAILSSPISATHIVDYPLGSVDLQWVAPLSFQPSSPAATPVELAACPVLSLPAPSSLHSAAINWFGIHATRLQASGTCNSMALIAKLVAGGHGIALMPGPVAREARDSGALKLLKVSPEVPPIGYYVSYLQEMAPMVQEQLLPLARTVFTECGLVHGRRKSHVVANNQGN</sequence>
<keyword evidence="4" id="KW-0804">Transcription</keyword>
<evidence type="ECO:0000259" key="5">
    <source>
        <dbReference type="PROSITE" id="PS50931"/>
    </source>
</evidence>
<dbReference type="RefSeq" id="WP_402698896.1">
    <property type="nucleotide sequence ID" value="NZ_JBIUZV010000003.1"/>
</dbReference>
<dbReference type="CDD" id="cd05466">
    <property type="entry name" value="PBP2_LTTR_substrate"/>
    <property type="match status" value="1"/>
</dbReference>
<protein>
    <submittedName>
        <fullName evidence="6">LysR family transcriptional regulator</fullName>
    </submittedName>
</protein>
<keyword evidence="3" id="KW-0238">DNA-binding</keyword>
<dbReference type="Proteomes" id="UP001617427">
    <property type="component" value="Unassembled WGS sequence"/>
</dbReference>
<evidence type="ECO:0000256" key="4">
    <source>
        <dbReference type="ARBA" id="ARBA00023163"/>
    </source>
</evidence>
<dbReference type="PANTHER" id="PTHR30126">
    <property type="entry name" value="HTH-TYPE TRANSCRIPTIONAL REGULATOR"/>
    <property type="match status" value="1"/>
</dbReference>
<comment type="similarity">
    <text evidence="1">Belongs to the LysR transcriptional regulatory family.</text>
</comment>
<dbReference type="Pfam" id="PF00126">
    <property type="entry name" value="HTH_1"/>
    <property type="match status" value="1"/>
</dbReference>
<name>A0ABW8EVC2_9BURK</name>
<keyword evidence="7" id="KW-1185">Reference proteome</keyword>
<dbReference type="SUPFAM" id="SSF46785">
    <property type="entry name" value="Winged helix' DNA-binding domain"/>
    <property type="match status" value="1"/>
</dbReference>
<dbReference type="SUPFAM" id="SSF53850">
    <property type="entry name" value="Periplasmic binding protein-like II"/>
    <property type="match status" value="1"/>
</dbReference>
<evidence type="ECO:0000256" key="1">
    <source>
        <dbReference type="ARBA" id="ARBA00009437"/>
    </source>
</evidence>
<evidence type="ECO:0000256" key="3">
    <source>
        <dbReference type="ARBA" id="ARBA00023125"/>
    </source>
</evidence>
<organism evidence="6 7">
    <name type="scientific">Herbaspirillum chlorophenolicum</name>
    <dbReference type="NCBI Taxonomy" id="211589"/>
    <lineage>
        <taxon>Bacteria</taxon>
        <taxon>Pseudomonadati</taxon>
        <taxon>Pseudomonadota</taxon>
        <taxon>Betaproteobacteria</taxon>
        <taxon>Burkholderiales</taxon>
        <taxon>Oxalobacteraceae</taxon>
        <taxon>Herbaspirillum</taxon>
    </lineage>
</organism>
<dbReference type="Gene3D" id="3.40.190.10">
    <property type="entry name" value="Periplasmic binding protein-like II"/>
    <property type="match status" value="2"/>
</dbReference>
<dbReference type="InterPro" id="IPR000847">
    <property type="entry name" value="LysR_HTH_N"/>
</dbReference>
<reference evidence="6 7" key="1">
    <citation type="submission" date="2024-10" db="EMBL/GenBank/DDBJ databases">
        <title>The Natural Products Discovery Center: Release of the First 8490 Sequenced Strains for Exploring Actinobacteria Biosynthetic Diversity.</title>
        <authorList>
            <person name="Kalkreuter E."/>
            <person name="Kautsar S.A."/>
            <person name="Yang D."/>
            <person name="Bader C.D."/>
            <person name="Teijaro C.N."/>
            <person name="Fluegel L."/>
            <person name="Davis C.M."/>
            <person name="Simpson J.R."/>
            <person name="Lauterbach L."/>
            <person name="Steele A.D."/>
            <person name="Gui C."/>
            <person name="Meng S."/>
            <person name="Li G."/>
            <person name="Viehrig K."/>
            <person name="Ye F."/>
            <person name="Su P."/>
            <person name="Kiefer A.F."/>
            <person name="Nichols A."/>
            <person name="Cepeda A.J."/>
            <person name="Yan W."/>
            <person name="Fan B."/>
            <person name="Jiang Y."/>
            <person name="Adhikari A."/>
            <person name="Zheng C.-J."/>
            <person name="Schuster L."/>
            <person name="Cowan T.M."/>
            <person name="Smanski M.J."/>
            <person name="Chevrette M.G."/>
            <person name="De Carvalho L.P.S."/>
            <person name="Shen B."/>
        </authorList>
    </citation>
    <scope>NUCLEOTIDE SEQUENCE [LARGE SCALE GENOMIC DNA]</scope>
    <source>
        <strain evidence="6 7">NPDC087045</strain>
    </source>
</reference>
<dbReference type="InterPro" id="IPR036390">
    <property type="entry name" value="WH_DNA-bd_sf"/>
</dbReference>
<dbReference type="Pfam" id="PF03466">
    <property type="entry name" value="LysR_substrate"/>
    <property type="match status" value="1"/>
</dbReference>
<proteinExistence type="inferred from homology"/>
<dbReference type="PANTHER" id="PTHR30126:SF77">
    <property type="entry name" value="TRANSCRIPTIONAL REGULATORY PROTEIN"/>
    <property type="match status" value="1"/>
</dbReference>
<evidence type="ECO:0000313" key="6">
    <source>
        <dbReference type="EMBL" id="MFJ3045350.1"/>
    </source>
</evidence>